<comment type="caution">
    <text evidence="1">The sequence shown here is derived from an EMBL/GenBank/DDBJ whole genome shotgun (WGS) entry which is preliminary data.</text>
</comment>
<protein>
    <submittedName>
        <fullName evidence="1">Uncharacterized protein</fullName>
    </submittedName>
</protein>
<organism evidence="1 2">
    <name type="scientific">Blastococcus jejuensis</name>
    <dbReference type="NCBI Taxonomy" id="351224"/>
    <lineage>
        <taxon>Bacteria</taxon>
        <taxon>Bacillati</taxon>
        <taxon>Actinomycetota</taxon>
        <taxon>Actinomycetes</taxon>
        <taxon>Geodermatophilales</taxon>
        <taxon>Geodermatophilaceae</taxon>
        <taxon>Blastococcus</taxon>
    </lineage>
</organism>
<dbReference type="EMBL" id="BAAAVV010000006">
    <property type="protein sequence ID" value="GAA3173834.1"/>
    <property type="molecule type" value="Genomic_DNA"/>
</dbReference>
<evidence type="ECO:0000313" key="2">
    <source>
        <dbReference type="Proteomes" id="UP001499924"/>
    </source>
</evidence>
<gene>
    <name evidence="1" type="ORF">GCM10010531_29260</name>
</gene>
<dbReference type="RefSeq" id="WP_344689675.1">
    <property type="nucleotide sequence ID" value="NZ_BAAAVV010000006.1"/>
</dbReference>
<dbReference type="Proteomes" id="UP001499924">
    <property type="component" value="Unassembled WGS sequence"/>
</dbReference>
<accession>A0ABP6PBX6</accession>
<sequence>MTTTMLDTGTTRTPSTDALRLVVDAVLLSAATDDDTDRYSGHLPAGRALLSLATLARRAAAALGTEPGVTLTTAPGIVVQRELAAAARLLDEAAEAAHGESWEIADLLVRAERVQAQLR</sequence>
<evidence type="ECO:0000313" key="1">
    <source>
        <dbReference type="EMBL" id="GAA3173834.1"/>
    </source>
</evidence>
<proteinExistence type="predicted"/>
<name>A0ABP6PBX6_9ACTN</name>
<keyword evidence="2" id="KW-1185">Reference proteome</keyword>
<reference evidence="2" key="1">
    <citation type="journal article" date="2019" name="Int. J. Syst. Evol. Microbiol.">
        <title>The Global Catalogue of Microorganisms (GCM) 10K type strain sequencing project: providing services to taxonomists for standard genome sequencing and annotation.</title>
        <authorList>
            <consortium name="The Broad Institute Genomics Platform"/>
            <consortium name="The Broad Institute Genome Sequencing Center for Infectious Disease"/>
            <person name="Wu L."/>
            <person name="Ma J."/>
        </authorList>
    </citation>
    <scope>NUCLEOTIDE SEQUENCE [LARGE SCALE GENOMIC DNA]</scope>
    <source>
        <strain evidence="2">JCM 15614</strain>
    </source>
</reference>